<name>A0A011NSB0_9PROT</name>
<feature type="region of interest" description="Disordered" evidence="1">
    <location>
        <begin position="130"/>
        <end position="161"/>
    </location>
</feature>
<evidence type="ECO:0000313" key="3">
    <source>
        <dbReference type="EMBL" id="EXI78236.1"/>
    </source>
</evidence>
<feature type="chain" id="PRO_5001461418" evidence="2">
    <location>
        <begin position="32"/>
        <end position="614"/>
    </location>
</feature>
<proteinExistence type="predicted"/>
<feature type="region of interest" description="Disordered" evidence="1">
    <location>
        <begin position="59"/>
        <end position="94"/>
    </location>
</feature>
<evidence type="ECO:0000256" key="1">
    <source>
        <dbReference type="SAM" id="MobiDB-lite"/>
    </source>
</evidence>
<feature type="compositionally biased region" description="Low complexity" evidence="1">
    <location>
        <begin position="78"/>
        <end position="94"/>
    </location>
</feature>
<sequence>MTGKTAMQIRSRPPFKVLVVLLASLPLSALAQQQPPEGANPFAGDFALAASAKPTPLRLAAKSGDLPTSRGDLFGSDEPAAAPSATPVTAPASEAPLSRDALFGTDEPTAAAPASEVPLSRDALFGTDEPTAAAPASEAPLGRDALFGTDEPTAAAPASAAPLSRDAMFGSDEPAAAAPAGELPLSRGALFGDSDDAAPKGAAEQAIAKSTARPVRYGGFIQNIMAYTTPEPSHWSEAMTRADLSAQGSFSSGVKWHLGVRVDFDAVYAVSDFYPQDVNDNQTLNVLLRENYIDIGAGDWDFRLGRQQIVWGEMVGLLFGDVVSAKDMRHFVLPEFEILRIPQWAARAEYFKGDFHAEAIWIPVASYDNIGKPGGQFYDYTVVPYGEATFLNEKIPTRNLANTNYGMRLSVLHNGWDVAAFAYSSMAVAPTFYREIIAGPQPSVVYQARHERIDQYGTTFAKDLGSMVLKGEAVYTGGQKYEVTDLTDADGLVEQNTITWVLGLDFSQFADTRINVQIFQNHFFDHDPNIIPSSNENGYSLLVNRKFGDHFEAQALYVASLNRNDWMLRPRVSWNFEKNWDLAVGVDIFNGPPDGFFGRYDDSDRVYSEVRYSF</sequence>
<protein>
    <submittedName>
        <fullName evidence="3">Uncharacterized protein</fullName>
    </submittedName>
</protein>
<dbReference type="STRING" id="1454003.AW10_03206"/>
<evidence type="ECO:0000313" key="4">
    <source>
        <dbReference type="Proteomes" id="UP000021816"/>
    </source>
</evidence>
<reference evidence="3 4" key="1">
    <citation type="submission" date="2014-02" db="EMBL/GenBank/DDBJ databases">
        <title>Expanding our view of genomic diversity in Candidatus Accumulibacter clades.</title>
        <authorList>
            <person name="Skennerton C.T."/>
            <person name="Barr J.J."/>
            <person name="Slater F.R."/>
            <person name="Bond P.L."/>
            <person name="Tyson G.W."/>
        </authorList>
    </citation>
    <scope>NUCLEOTIDE SEQUENCE [LARGE SCALE GENOMIC DNA]</scope>
    <source>
        <strain evidence="4">BA-92</strain>
    </source>
</reference>
<dbReference type="SUPFAM" id="SSF56935">
    <property type="entry name" value="Porins"/>
    <property type="match status" value="1"/>
</dbReference>
<dbReference type="PATRIC" id="fig|1454003.3.peg.3261"/>
<keyword evidence="2" id="KW-0732">Signal</keyword>
<dbReference type="InterPro" id="IPR010727">
    <property type="entry name" value="DUF1302"/>
</dbReference>
<dbReference type="EMBL" id="JEMX01000077">
    <property type="protein sequence ID" value="EXI78236.1"/>
    <property type="molecule type" value="Genomic_DNA"/>
</dbReference>
<dbReference type="Proteomes" id="UP000021816">
    <property type="component" value="Unassembled WGS sequence"/>
</dbReference>
<feature type="compositionally biased region" description="Low complexity" evidence="1">
    <location>
        <begin position="152"/>
        <end position="161"/>
    </location>
</feature>
<feature type="signal peptide" evidence="2">
    <location>
        <begin position="1"/>
        <end position="31"/>
    </location>
</feature>
<accession>A0A011NSB0</accession>
<dbReference type="Pfam" id="PF06980">
    <property type="entry name" value="DUF1302"/>
    <property type="match status" value="1"/>
</dbReference>
<organism evidence="3 4">
    <name type="scientific">Candidatus Accumulibacter appositus</name>
    <dbReference type="NCBI Taxonomy" id="1454003"/>
    <lineage>
        <taxon>Bacteria</taxon>
        <taxon>Pseudomonadati</taxon>
        <taxon>Pseudomonadota</taxon>
        <taxon>Betaproteobacteria</taxon>
        <taxon>Candidatus Accumulibacter</taxon>
    </lineage>
</organism>
<feature type="compositionally biased region" description="Low complexity" evidence="1">
    <location>
        <begin position="130"/>
        <end position="140"/>
    </location>
</feature>
<gene>
    <name evidence="3" type="ORF">AW10_03206</name>
</gene>
<evidence type="ECO:0000256" key="2">
    <source>
        <dbReference type="SAM" id="SignalP"/>
    </source>
</evidence>
<comment type="caution">
    <text evidence="3">The sequence shown here is derived from an EMBL/GenBank/DDBJ whole genome shotgun (WGS) entry which is preliminary data.</text>
</comment>
<dbReference type="AlphaFoldDB" id="A0A011NSB0"/>